<dbReference type="AlphaFoldDB" id="A0A4U5P952"/>
<dbReference type="GO" id="GO:0005737">
    <property type="term" value="C:cytoplasm"/>
    <property type="evidence" value="ECO:0007669"/>
    <property type="project" value="TreeGrafter"/>
</dbReference>
<dbReference type="OrthoDB" id="10248897at2759"/>
<evidence type="ECO:0000259" key="2">
    <source>
        <dbReference type="Pfam" id="PF04669"/>
    </source>
</evidence>
<feature type="domain" description="Polysaccharide biosynthesis" evidence="2">
    <location>
        <begin position="64"/>
        <end position="185"/>
    </location>
</feature>
<keyword evidence="4" id="KW-1185">Reference proteome</keyword>
<dbReference type="STRING" id="34508.A0A4U5P952"/>
<sequence length="204" mass="23660">MPQHEIRIFHTAVFASSRGRPCSRNLHHAFCNLFMADEFSTLAAADIAGQINDDPSNYINDPTIEFAWVNKAVERANIHMNLLLKCDTTKLTLHNRQREIYDKFREAFPGMNIENVGEAELKGVTKQKWFEFCEQFKDVEDYNMGSLFRMSVEGVYNEANTIIVPKIIHMALEISRNLEGINEKSKSKYTQEYERSQREDANRC</sequence>
<dbReference type="InterPro" id="IPR021148">
    <property type="entry name" value="Polysacc_synth_dom"/>
</dbReference>
<dbReference type="EMBL" id="AZBU02000002">
    <property type="protein sequence ID" value="TKR92788.1"/>
    <property type="molecule type" value="Genomic_DNA"/>
</dbReference>
<comment type="caution">
    <text evidence="3">The sequence shown here is derived from an EMBL/GenBank/DDBJ whole genome shotgun (WGS) entry which is preliminary data.</text>
</comment>
<dbReference type="Proteomes" id="UP000298663">
    <property type="component" value="Unassembled WGS sequence"/>
</dbReference>
<name>A0A4U5P952_STECR</name>
<dbReference type="InterPro" id="IPR023139">
    <property type="entry name" value="PBDC1-like_dom_sf"/>
</dbReference>
<dbReference type="Gene3D" id="1.10.3560.10">
    <property type="entry name" value="yst0336 like domain"/>
    <property type="match status" value="1"/>
</dbReference>
<organism evidence="3 4">
    <name type="scientific">Steinernema carpocapsae</name>
    <name type="common">Entomopathogenic nematode</name>
    <dbReference type="NCBI Taxonomy" id="34508"/>
    <lineage>
        <taxon>Eukaryota</taxon>
        <taxon>Metazoa</taxon>
        <taxon>Ecdysozoa</taxon>
        <taxon>Nematoda</taxon>
        <taxon>Chromadorea</taxon>
        <taxon>Rhabditida</taxon>
        <taxon>Tylenchina</taxon>
        <taxon>Panagrolaimomorpha</taxon>
        <taxon>Strongyloidoidea</taxon>
        <taxon>Steinernematidae</taxon>
        <taxon>Steinernema</taxon>
    </lineage>
</organism>
<dbReference type="PANTHER" id="PTHR13410">
    <property type="entry name" value="PROTEIN PBDC1"/>
    <property type="match status" value="1"/>
</dbReference>
<feature type="region of interest" description="Disordered" evidence="1">
    <location>
        <begin position="185"/>
        <end position="204"/>
    </location>
</feature>
<reference evidence="3 4" key="1">
    <citation type="journal article" date="2015" name="Genome Biol.">
        <title>Comparative genomics of Steinernema reveals deeply conserved gene regulatory networks.</title>
        <authorList>
            <person name="Dillman A.R."/>
            <person name="Macchietto M."/>
            <person name="Porter C.F."/>
            <person name="Rogers A."/>
            <person name="Williams B."/>
            <person name="Antoshechkin I."/>
            <person name="Lee M.M."/>
            <person name="Goodwin Z."/>
            <person name="Lu X."/>
            <person name="Lewis E.E."/>
            <person name="Goodrich-Blair H."/>
            <person name="Stock S.P."/>
            <person name="Adams B.J."/>
            <person name="Sternberg P.W."/>
            <person name="Mortazavi A."/>
        </authorList>
    </citation>
    <scope>NUCLEOTIDE SEQUENCE [LARGE SCALE GENOMIC DNA]</scope>
    <source>
        <strain evidence="3 4">ALL</strain>
    </source>
</reference>
<evidence type="ECO:0000256" key="1">
    <source>
        <dbReference type="SAM" id="MobiDB-lite"/>
    </source>
</evidence>
<evidence type="ECO:0000313" key="3">
    <source>
        <dbReference type="EMBL" id="TKR92788.1"/>
    </source>
</evidence>
<evidence type="ECO:0000313" key="4">
    <source>
        <dbReference type="Proteomes" id="UP000298663"/>
    </source>
</evidence>
<accession>A0A4U5P952</accession>
<reference evidence="3 4" key="2">
    <citation type="journal article" date="2019" name="G3 (Bethesda)">
        <title>Hybrid Assembly of the Genome of the Entomopathogenic Nematode Steinernema carpocapsae Identifies the X-Chromosome.</title>
        <authorList>
            <person name="Serra L."/>
            <person name="Macchietto M."/>
            <person name="Macias-Munoz A."/>
            <person name="McGill C.J."/>
            <person name="Rodriguez I.M."/>
            <person name="Rodriguez B."/>
            <person name="Murad R."/>
            <person name="Mortazavi A."/>
        </authorList>
    </citation>
    <scope>NUCLEOTIDE SEQUENCE [LARGE SCALE GENOMIC DNA]</scope>
    <source>
        <strain evidence="3 4">ALL</strain>
    </source>
</reference>
<proteinExistence type="predicted"/>
<gene>
    <name evidence="3" type="ORF">L596_007367</name>
</gene>
<dbReference type="Pfam" id="PF04669">
    <property type="entry name" value="PBDC1"/>
    <property type="match status" value="1"/>
</dbReference>
<dbReference type="PANTHER" id="PTHR13410:SF9">
    <property type="entry name" value="PROTEIN PBDC1"/>
    <property type="match status" value="1"/>
</dbReference>
<protein>
    <recommendedName>
        <fullName evidence="2">Polysaccharide biosynthesis domain-containing protein</fullName>
    </recommendedName>
</protein>
<dbReference type="InterPro" id="IPR008476">
    <property type="entry name" value="PBDC1_metazoa/fungi"/>
</dbReference>